<evidence type="ECO:0000256" key="2">
    <source>
        <dbReference type="ARBA" id="ARBA00022475"/>
    </source>
</evidence>
<gene>
    <name evidence="7" type="ORF">FDK22_01495</name>
</gene>
<sequence length="357" mass="41662">MSILTKYILKKYLLHFFIVLISLELFFVGMDFLQNSKNLPDSANLQFLYLMYNTLFSLFLTLPLSLVFAWVVTLVIFIRNNELVAFSSLGAKRLKIYIPVILSAFSLILMQIMLQMTPVAYSYEQKNKILDGNYFSSMKSDIFLKYNDNFIYFENLYPLKKEAQNIHIYKVVDDDIVETIIAKKAIFQNDKWYIIDAKIVKKPKDLDFQTSKLEVRYEKFLNTLEGFKPKILDNVYESKSNFSILDAISALTLLSEQGVNTDKIRAAIYYETFIPFFIIPLMMMIFAFSSLNRRFFNLGTFTSFSVFGTLVIWGIFFMLHKFSNSGVIKPEFSLLVPLLLWFVISFIIYKKRVGIDA</sequence>
<dbReference type="RefSeq" id="WP_138151043.1">
    <property type="nucleotide sequence ID" value="NZ_VANU01000001.1"/>
</dbReference>
<feature type="transmembrane region" description="Helical" evidence="6">
    <location>
        <begin position="332"/>
        <end position="349"/>
    </location>
</feature>
<feature type="transmembrane region" description="Helical" evidence="6">
    <location>
        <begin position="12"/>
        <end position="30"/>
    </location>
</feature>
<dbReference type="Proteomes" id="UP000308901">
    <property type="component" value="Unassembled WGS sequence"/>
</dbReference>
<accession>A0A5R8Y3N9</accession>
<keyword evidence="5 6" id="KW-0472">Membrane</keyword>
<evidence type="ECO:0000313" key="7">
    <source>
        <dbReference type="EMBL" id="TLP40715.1"/>
    </source>
</evidence>
<keyword evidence="4 6" id="KW-1133">Transmembrane helix</keyword>
<name>A0A5R8Y3N9_9BACT</name>
<reference evidence="7 8" key="1">
    <citation type="submission" date="2019-05" db="EMBL/GenBank/DDBJ databases">
        <title>Arcobacter sp. nov., isolated from sea sediment.</title>
        <authorList>
            <person name="Kim W."/>
        </authorList>
    </citation>
    <scope>NUCLEOTIDE SEQUENCE [LARGE SCALE GENOMIC DNA]</scope>
    <source>
        <strain evidence="7 8">CAU 1517</strain>
    </source>
</reference>
<protein>
    <submittedName>
        <fullName evidence="7">YjgP/YjgQ family permease</fullName>
    </submittedName>
</protein>
<evidence type="ECO:0000256" key="3">
    <source>
        <dbReference type="ARBA" id="ARBA00022692"/>
    </source>
</evidence>
<dbReference type="AlphaFoldDB" id="A0A5R8Y3N9"/>
<dbReference type="Pfam" id="PF03739">
    <property type="entry name" value="LptF_LptG"/>
    <property type="match status" value="1"/>
</dbReference>
<feature type="transmembrane region" description="Helical" evidence="6">
    <location>
        <begin position="295"/>
        <end position="320"/>
    </location>
</feature>
<feature type="transmembrane region" description="Helical" evidence="6">
    <location>
        <begin position="50"/>
        <end position="76"/>
    </location>
</feature>
<keyword evidence="2" id="KW-1003">Cell membrane</keyword>
<keyword evidence="8" id="KW-1185">Reference proteome</keyword>
<comment type="caution">
    <text evidence="7">The sequence shown here is derived from an EMBL/GenBank/DDBJ whole genome shotgun (WGS) entry which is preliminary data.</text>
</comment>
<evidence type="ECO:0000256" key="6">
    <source>
        <dbReference type="SAM" id="Phobius"/>
    </source>
</evidence>
<evidence type="ECO:0000256" key="5">
    <source>
        <dbReference type="ARBA" id="ARBA00023136"/>
    </source>
</evidence>
<keyword evidence="3 6" id="KW-0812">Transmembrane</keyword>
<dbReference type="GO" id="GO:0015920">
    <property type="term" value="P:lipopolysaccharide transport"/>
    <property type="evidence" value="ECO:0007669"/>
    <property type="project" value="TreeGrafter"/>
</dbReference>
<evidence type="ECO:0000313" key="8">
    <source>
        <dbReference type="Proteomes" id="UP000308901"/>
    </source>
</evidence>
<feature type="transmembrane region" description="Helical" evidence="6">
    <location>
        <begin position="267"/>
        <end position="288"/>
    </location>
</feature>
<evidence type="ECO:0000256" key="4">
    <source>
        <dbReference type="ARBA" id="ARBA00022989"/>
    </source>
</evidence>
<dbReference type="InterPro" id="IPR005495">
    <property type="entry name" value="LptG/LptF_permease"/>
</dbReference>
<feature type="transmembrane region" description="Helical" evidence="6">
    <location>
        <begin position="96"/>
        <end position="114"/>
    </location>
</feature>
<dbReference type="GO" id="GO:0043190">
    <property type="term" value="C:ATP-binding cassette (ABC) transporter complex"/>
    <property type="evidence" value="ECO:0007669"/>
    <property type="project" value="TreeGrafter"/>
</dbReference>
<dbReference type="PANTHER" id="PTHR33529">
    <property type="entry name" value="SLR0882 PROTEIN-RELATED"/>
    <property type="match status" value="1"/>
</dbReference>
<comment type="subcellular location">
    <subcellularLocation>
        <location evidence="1">Cell membrane</location>
        <topology evidence="1">Multi-pass membrane protein</topology>
    </subcellularLocation>
</comment>
<evidence type="ECO:0000256" key="1">
    <source>
        <dbReference type="ARBA" id="ARBA00004651"/>
    </source>
</evidence>
<dbReference type="OrthoDB" id="5372305at2"/>
<dbReference type="EMBL" id="VANU01000001">
    <property type="protein sequence ID" value="TLP40715.1"/>
    <property type="molecule type" value="Genomic_DNA"/>
</dbReference>
<organism evidence="7 8">
    <name type="scientific">Arcobacter arenosus</name>
    <dbReference type="NCBI Taxonomy" id="2576037"/>
    <lineage>
        <taxon>Bacteria</taxon>
        <taxon>Pseudomonadati</taxon>
        <taxon>Campylobacterota</taxon>
        <taxon>Epsilonproteobacteria</taxon>
        <taxon>Campylobacterales</taxon>
        <taxon>Arcobacteraceae</taxon>
        <taxon>Arcobacter</taxon>
    </lineage>
</organism>
<proteinExistence type="predicted"/>
<dbReference type="PANTHER" id="PTHR33529:SF6">
    <property type="entry name" value="YJGP_YJGQ FAMILY PERMEASE"/>
    <property type="match status" value="1"/>
</dbReference>